<feature type="domain" description="PHD-type" evidence="9">
    <location>
        <begin position="248"/>
        <end position="365"/>
    </location>
</feature>
<evidence type="ECO:0000313" key="10">
    <source>
        <dbReference type="EMBL" id="OVF07779.1"/>
    </source>
</evidence>
<evidence type="ECO:0000256" key="1">
    <source>
        <dbReference type="ARBA" id="ARBA00004123"/>
    </source>
</evidence>
<evidence type="ECO:0000259" key="9">
    <source>
        <dbReference type="PROSITE" id="PS51805"/>
    </source>
</evidence>
<feature type="domain" description="PHD-type" evidence="8">
    <location>
        <begin position="194"/>
        <end position="244"/>
    </location>
</feature>
<dbReference type="InterPro" id="IPR019542">
    <property type="entry name" value="Enhancer_polycomb-like_N"/>
</dbReference>
<dbReference type="InterPro" id="IPR050701">
    <property type="entry name" value="Histone_Mod_Regulator"/>
</dbReference>
<dbReference type="GO" id="GO:0005634">
    <property type="term" value="C:nucleus"/>
    <property type="evidence" value="ECO:0007669"/>
    <property type="project" value="UniProtKB-SubCell"/>
</dbReference>
<evidence type="ECO:0000256" key="6">
    <source>
        <dbReference type="ARBA" id="ARBA00023242"/>
    </source>
</evidence>
<dbReference type="PROSITE" id="PS50016">
    <property type="entry name" value="ZF_PHD_2"/>
    <property type="match status" value="1"/>
</dbReference>
<comment type="subcellular location">
    <subcellularLocation>
        <location evidence="1">Nucleus</location>
    </subcellularLocation>
</comment>
<dbReference type="Pfam" id="PF10513">
    <property type="entry name" value="EPL1"/>
    <property type="match status" value="1"/>
</dbReference>
<dbReference type="EMBL" id="LYUB02000011">
    <property type="protein sequence ID" value="OVF07779.1"/>
    <property type="molecule type" value="Genomic_DNA"/>
</dbReference>
<dbReference type="SMART" id="SM00249">
    <property type="entry name" value="PHD"/>
    <property type="match status" value="2"/>
</dbReference>
<sequence>MVNIPFDSRPREERDFKEFYSDLDESAHIPAFSVRDDTFSASGPNVGPLSVEQMAIKPAVFSRVKRQRSNEAHVSRSVADFGFRLRRQQRRAATTFIRPRNTQASTHQASYDMDEQDAEFLRWRNSLPDNRAQISAEVFEIVMSVLEQQWHQLELRMAAAGGSLTDNRDFLTLEENFERYGSDDGTGGAGSISEQRCAVCNDSECDNSNAIVFCDGCNIAVHQECYGIAFIPEGQWFCRKCMVSRGRRIQCAFCPSDTGAFKQLDNGLWSHVVCALWIHELYFANPVYMEPIEGIDHIPRNRWKLVCYICRQKVGACMQCANRSCFQAYHVTCAKRAGLYMIMEKGVQGALASKASLKSYCDRHAPAYWDRDIVLQGIEKCRMFFRDSRILSQKNDRLASQRRRQNRVNTFKWKTEQNTPIAPLMFVEVVYSIMCQLKVDKSVVEGPKKTRSMLRGLGPTNEPSKKDIRQEIRAASEEICRYWCLKREAKSGAPLVRHATSEGLMSSANFIDANSKLHGPDGAKLRQEIIEKIDFGHYLMADLRKVIDIAQATKERQILQQENSSLQLDMADLIYFPANKVAAGVVEHIIDKIDTGHLLANYRPKDGGLTLHEILQQIRSFEASDMMQLDAQLQRLLEPIVRDHKPSSALRKTAVKAHTYWNDVGRREVENTVANAGYPIPFVNSKGIQFSLKPSMAKNLLDEEELSEVETDPLLEPDNQAVWSMFM</sequence>
<dbReference type="PROSITE" id="PS51805">
    <property type="entry name" value="EPHD"/>
    <property type="match status" value="1"/>
</dbReference>
<evidence type="ECO:0000256" key="7">
    <source>
        <dbReference type="PROSITE-ProRule" id="PRU00146"/>
    </source>
</evidence>
<dbReference type="GO" id="GO:0008270">
    <property type="term" value="F:zinc ion binding"/>
    <property type="evidence" value="ECO:0007669"/>
    <property type="project" value="UniProtKB-KW"/>
</dbReference>
<dbReference type="KEGG" id="clus:A9F13_11g01199"/>
<evidence type="ECO:0000259" key="8">
    <source>
        <dbReference type="PROSITE" id="PS50016"/>
    </source>
</evidence>
<evidence type="ECO:0000256" key="3">
    <source>
        <dbReference type="ARBA" id="ARBA00022737"/>
    </source>
</evidence>
<keyword evidence="3" id="KW-0677">Repeat</keyword>
<accession>A0AA91PY83</accession>
<dbReference type="GO" id="GO:0006357">
    <property type="term" value="P:regulation of transcription by RNA polymerase II"/>
    <property type="evidence" value="ECO:0007669"/>
    <property type="project" value="TreeGrafter"/>
</dbReference>
<keyword evidence="4 7" id="KW-0863">Zinc-finger</keyword>
<name>A0AA91PY83_CLALS</name>
<keyword evidence="5" id="KW-0862">Zinc</keyword>
<gene>
    <name evidence="10" type="ORF">A9F13_11g01199</name>
</gene>
<protein>
    <submittedName>
        <fullName evidence="10">NuA3 HAT complex component</fullName>
    </submittedName>
</protein>
<dbReference type="FunFam" id="3.30.40.10:FF:000007">
    <property type="entry name" value="Bromodomain containing 1, isoform CRA_b"/>
    <property type="match status" value="1"/>
</dbReference>
<reference evidence="10 11" key="1">
    <citation type="submission" date="2017-04" db="EMBL/GenBank/DDBJ databases">
        <title>Draft genome of the yeast Clavispora lusitaniae type strain CBS 6936.</title>
        <authorList>
            <person name="Durrens P."/>
            <person name="Klopp C."/>
            <person name="Biteau N."/>
            <person name="Fitton-Ouhabi V."/>
            <person name="Dementhon K."/>
            <person name="Accoceberry I."/>
            <person name="Sherman D.J."/>
            <person name="Noel T."/>
        </authorList>
    </citation>
    <scope>NUCLEOTIDE SEQUENCE [LARGE SCALE GENOMIC DNA]</scope>
    <source>
        <strain evidence="10 11">CBS 6936</strain>
    </source>
</reference>
<dbReference type="PANTHER" id="PTHR13793:SF107">
    <property type="entry name" value="BROMODOMAIN-CONTAINING PROTEIN HOMOLOG"/>
    <property type="match status" value="1"/>
</dbReference>
<comment type="caution">
    <text evidence="10">The sequence shown here is derived from an EMBL/GenBank/DDBJ whole genome shotgun (WGS) entry which is preliminary data.</text>
</comment>
<dbReference type="AlphaFoldDB" id="A0AA91PY83"/>
<dbReference type="SUPFAM" id="SSF57903">
    <property type="entry name" value="FYVE/PHD zinc finger"/>
    <property type="match status" value="1"/>
</dbReference>
<evidence type="ECO:0000256" key="5">
    <source>
        <dbReference type="ARBA" id="ARBA00022833"/>
    </source>
</evidence>
<organism evidence="10 11">
    <name type="scientific">Clavispora lusitaniae</name>
    <name type="common">Candida lusitaniae</name>
    <dbReference type="NCBI Taxonomy" id="36911"/>
    <lineage>
        <taxon>Eukaryota</taxon>
        <taxon>Fungi</taxon>
        <taxon>Dikarya</taxon>
        <taxon>Ascomycota</taxon>
        <taxon>Saccharomycotina</taxon>
        <taxon>Pichiomycetes</taxon>
        <taxon>Metschnikowiaceae</taxon>
        <taxon>Clavispora</taxon>
    </lineage>
</organism>
<evidence type="ECO:0000256" key="4">
    <source>
        <dbReference type="ARBA" id="ARBA00022771"/>
    </source>
</evidence>
<evidence type="ECO:0000313" key="11">
    <source>
        <dbReference type="Proteomes" id="UP000195602"/>
    </source>
</evidence>
<dbReference type="InterPro" id="IPR034732">
    <property type="entry name" value="EPHD"/>
</dbReference>
<dbReference type="PANTHER" id="PTHR13793">
    <property type="entry name" value="PHD FINGER PROTEINS"/>
    <property type="match status" value="1"/>
</dbReference>
<keyword evidence="2" id="KW-0479">Metal-binding</keyword>
<proteinExistence type="predicted"/>
<dbReference type="InterPro" id="IPR013083">
    <property type="entry name" value="Znf_RING/FYVE/PHD"/>
</dbReference>
<dbReference type="Proteomes" id="UP000195602">
    <property type="component" value="Unassembled WGS sequence"/>
</dbReference>
<dbReference type="Pfam" id="PF13832">
    <property type="entry name" value="zf-HC5HC2H_2"/>
    <property type="match status" value="1"/>
</dbReference>
<dbReference type="CDD" id="cd15492">
    <property type="entry name" value="PHD_BRPF_JADE_like"/>
    <property type="match status" value="1"/>
</dbReference>
<dbReference type="Gene3D" id="3.30.40.10">
    <property type="entry name" value="Zinc/RING finger domain, C3HC4 (zinc finger)"/>
    <property type="match status" value="2"/>
</dbReference>
<dbReference type="InterPro" id="IPR001965">
    <property type="entry name" value="Znf_PHD"/>
</dbReference>
<keyword evidence="6" id="KW-0539">Nucleus</keyword>
<evidence type="ECO:0000256" key="2">
    <source>
        <dbReference type="ARBA" id="ARBA00022723"/>
    </source>
</evidence>
<dbReference type="InterPro" id="IPR011011">
    <property type="entry name" value="Znf_FYVE_PHD"/>
</dbReference>
<dbReference type="InterPro" id="IPR019787">
    <property type="entry name" value="Znf_PHD-finger"/>
</dbReference>
<dbReference type="Pfam" id="PF13831">
    <property type="entry name" value="PHD_2"/>
    <property type="match status" value="1"/>
</dbReference>